<keyword evidence="1" id="KW-0812">Transmembrane</keyword>
<gene>
    <name evidence="2" type="ORF">Tco_1045420</name>
</gene>
<dbReference type="EMBL" id="BQNB010018826">
    <property type="protein sequence ID" value="GJT78695.1"/>
    <property type="molecule type" value="Genomic_DNA"/>
</dbReference>
<keyword evidence="1" id="KW-0472">Membrane</keyword>
<keyword evidence="3" id="KW-1185">Reference proteome</keyword>
<keyword evidence="1" id="KW-1133">Transmembrane helix</keyword>
<proteinExistence type="predicted"/>
<evidence type="ECO:0000313" key="3">
    <source>
        <dbReference type="Proteomes" id="UP001151760"/>
    </source>
</evidence>
<protein>
    <submittedName>
        <fullName evidence="2">Uncharacterized protein</fullName>
    </submittedName>
</protein>
<organism evidence="2 3">
    <name type="scientific">Tanacetum coccineum</name>
    <dbReference type="NCBI Taxonomy" id="301880"/>
    <lineage>
        <taxon>Eukaryota</taxon>
        <taxon>Viridiplantae</taxon>
        <taxon>Streptophyta</taxon>
        <taxon>Embryophyta</taxon>
        <taxon>Tracheophyta</taxon>
        <taxon>Spermatophyta</taxon>
        <taxon>Magnoliopsida</taxon>
        <taxon>eudicotyledons</taxon>
        <taxon>Gunneridae</taxon>
        <taxon>Pentapetalae</taxon>
        <taxon>asterids</taxon>
        <taxon>campanulids</taxon>
        <taxon>Asterales</taxon>
        <taxon>Asteraceae</taxon>
        <taxon>Asteroideae</taxon>
        <taxon>Anthemideae</taxon>
        <taxon>Anthemidinae</taxon>
        <taxon>Tanacetum</taxon>
    </lineage>
</organism>
<evidence type="ECO:0000256" key="1">
    <source>
        <dbReference type="SAM" id="Phobius"/>
    </source>
</evidence>
<dbReference type="Proteomes" id="UP001151760">
    <property type="component" value="Unassembled WGS sequence"/>
</dbReference>
<feature type="transmembrane region" description="Helical" evidence="1">
    <location>
        <begin position="44"/>
        <end position="65"/>
    </location>
</feature>
<name>A0ABQ5GSU5_9ASTR</name>
<comment type="caution">
    <text evidence="2">The sequence shown here is derived from an EMBL/GenBank/DDBJ whole genome shotgun (WGS) entry which is preliminary data.</text>
</comment>
<evidence type="ECO:0000313" key="2">
    <source>
        <dbReference type="EMBL" id="GJT78695.1"/>
    </source>
</evidence>
<reference evidence="2" key="1">
    <citation type="journal article" date="2022" name="Int. J. Mol. Sci.">
        <title>Draft Genome of Tanacetum Coccineum: Genomic Comparison of Closely Related Tanacetum-Family Plants.</title>
        <authorList>
            <person name="Yamashiro T."/>
            <person name="Shiraishi A."/>
            <person name="Nakayama K."/>
            <person name="Satake H."/>
        </authorList>
    </citation>
    <scope>NUCLEOTIDE SEQUENCE</scope>
</reference>
<reference evidence="2" key="2">
    <citation type="submission" date="2022-01" db="EMBL/GenBank/DDBJ databases">
        <authorList>
            <person name="Yamashiro T."/>
            <person name="Shiraishi A."/>
            <person name="Satake H."/>
            <person name="Nakayama K."/>
        </authorList>
    </citation>
    <scope>NUCLEOTIDE SEQUENCE</scope>
</reference>
<accession>A0ABQ5GSU5</accession>
<sequence>MTLTAITFGAWSLLINLIYSCPSHGSSIALPLVIGLIFTVDVSPIASIVISLIALIVPIATTITFRLKTFPLLPSSAARAFSYPY</sequence>